<keyword evidence="8" id="KW-1185">Reference proteome</keyword>
<evidence type="ECO:0000256" key="2">
    <source>
        <dbReference type="ARBA" id="ARBA00022870"/>
    </source>
</evidence>
<keyword evidence="2" id="KW-0472">Membrane</keyword>
<evidence type="ECO:0000259" key="6">
    <source>
        <dbReference type="Pfam" id="PF04888"/>
    </source>
</evidence>
<keyword evidence="3" id="KW-0843">Virulence</keyword>
<comment type="similarity">
    <text evidence="4">Belongs to the SctE/SipB/YopB family.</text>
</comment>
<dbReference type="OrthoDB" id="6479672at2"/>
<evidence type="ECO:0000256" key="3">
    <source>
        <dbReference type="ARBA" id="ARBA00023026"/>
    </source>
</evidence>
<name>A0A1X7EY28_TRICW</name>
<evidence type="ECO:0000256" key="5">
    <source>
        <dbReference type="SAM" id="Coils"/>
    </source>
</evidence>
<feature type="domain" description="Translocator protein BipB-like C-terminal" evidence="6">
    <location>
        <begin position="104"/>
        <end position="453"/>
    </location>
</feature>
<proteinExistence type="inferred from homology"/>
<dbReference type="GeneID" id="95550778"/>
<comment type="subcellular location">
    <subcellularLocation>
        <location evidence="1">Host membrane</location>
    </subcellularLocation>
</comment>
<evidence type="ECO:0000313" key="8">
    <source>
        <dbReference type="Proteomes" id="UP000192911"/>
    </source>
</evidence>
<accession>A0A1X7EY28</accession>
<gene>
    <name evidence="7" type="ORF">SAMN06295900_106398</name>
</gene>
<dbReference type="EMBL" id="FXAH01000006">
    <property type="protein sequence ID" value="SMF41787.1"/>
    <property type="molecule type" value="Genomic_DNA"/>
</dbReference>
<protein>
    <submittedName>
        <fullName evidence="7">Secreted effector protein SseC</fullName>
    </submittedName>
</protein>
<dbReference type="Pfam" id="PF04888">
    <property type="entry name" value="SseC"/>
    <property type="match status" value="1"/>
</dbReference>
<dbReference type="AlphaFoldDB" id="A0A1X7EY28"/>
<organism evidence="7 8">
    <name type="scientific">Trinickia caryophylli</name>
    <name type="common">Paraburkholderia caryophylli</name>
    <dbReference type="NCBI Taxonomy" id="28094"/>
    <lineage>
        <taxon>Bacteria</taxon>
        <taxon>Pseudomonadati</taxon>
        <taxon>Pseudomonadota</taxon>
        <taxon>Betaproteobacteria</taxon>
        <taxon>Burkholderiales</taxon>
        <taxon>Burkholderiaceae</taxon>
        <taxon>Trinickia</taxon>
    </lineage>
</organism>
<reference evidence="8" key="1">
    <citation type="submission" date="2017-04" db="EMBL/GenBank/DDBJ databases">
        <authorList>
            <person name="Varghese N."/>
            <person name="Submissions S."/>
        </authorList>
    </citation>
    <scope>NUCLEOTIDE SEQUENCE [LARGE SCALE GENOMIC DNA]</scope>
    <source>
        <strain evidence="8">Ballard 720</strain>
    </source>
</reference>
<evidence type="ECO:0000256" key="1">
    <source>
        <dbReference type="ARBA" id="ARBA00004551"/>
    </source>
</evidence>
<dbReference type="InterPro" id="IPR006972">
    <property type="entry name" value="BipB-like_C"/>
</dbReference>
<feature type="coiled-coil region" evidence="5">
    <location>
        <begin position="135"/>
        <end position="162"/>
    </location>
</feature>
<keyword evidence="2" id="KW-1043">Host membrane</keyword>
<dbReference type="GO" id="GO:0033644">
    <property type="term" value="C:host cell membrane"/>
    <property type="evidence" value="ECO:0007669"/>
    <property type="project" value="UniProtKB-SubCell"/>
</dbReference>
<dbReference type="Proteomes" id="UP000192911">
    <property type="component" value="Unassembled WGS sequence"/>
</dbReference>
<sequence>MSTISTLRFIDLAFPEPSVQPNDHEGKRAREARGLLALPEAVSAERKHGNPRRDWARPAASAAAVSARAAAEAIERVFGQIGKPGPRNGVSVLRGVEKEPMQSLMLAVTLMSVEALGSLANATGKALNIMAQGQRAVEQHEVQEIRDQIDKAIEQQKKAKKAGIFSAICDWVVSAVEVVSGAARVVTGALTGDAMMVAGGAMDLAAGTAGLVKAACETIALIDTKDAAKFKAIAETAGKIQLACEIVGAIVDITSAAQNMLVTKVIPKAAEKVLEEGAGRVVATAVKDGSKEALEAAAKQLGKEVVKSVSEEALDVLGKDVVEKIIQDAVKTAAKNALERGGDIVAEKLAKDIVKQIRRSLIKAIVKAAVVTTVNVTRGALSGANEVFSGVIQIERARLQKQIDQLILDQEMLQALFDDFDRAKKDTEEKMKDLIHAQGRALAGGSAEMRATATVAIRGAASMAGIAAATV</sequence>
<evidence type="ECO:0000256" key="4">
    <source>
        <dbReference type="ARBA" id="ARBA00035640"/>
    </source>
</evidence>
<dbReference type="RefSeq" id="WP_085228057.1">
    <property type="nucleotide sequence ID" value="NZ_BSQD01000006.1"/>
</dbReference>
<evidence type="ECO:0000313" key="7">
    <source>
        <dbReference type="EMBL" id="SMF41787.1"/>
    </source>
</evidence>
<keyword evidence="5" id="KW-0175">Coiled coil</keyword>
<dbReference type="STRING" id="28094.SAMN06295900_106398"/>